<feature type="chain" id="PRO_5047254556" evidence="2">
    <location>
        <begin position="23"/>
        <end position="663"/>
    </location>
</feature>
<feature type="domain" description="Outer membrane cytochrome MtrC/MtrF-like" evidence="4">
    <location>
        <begin position="498"/>
        <end position="658"/>
    </location>
</feature>
<name>A0ABT2FGQ2_9GAMM</name>
<organism evidence="5 6">
    <name type="scientific">Shewanella electrica</name>
    <dbReference type="NCBI Taxonomy" id="515560"/>
    <lineage>
        <taxon>Bacteria</taxon>
        <taxon>Pseudomonadati</taxon>
        <taxon>Pseudomonadota</taxon>
        <taxon>Gammaproteobacteria</taxon>
        <taxon>Alteromonadales</taxon>
        <taxon>Shewanellaceae</taxon>
        <taxon>Shewanella</taxon>
    </lineage>
</organism>
<dbReference type="EMBL" id="JAKOGG010000002">
    <property type="protein sequence ID" value="MCS4555498.1"/>
    <property type="molecule type" value="Genomic_DNA"/>
</dbReference>
<dbReference type="NCBIfam" id="TIGR03507">
    <property type="entry name" value="decahem_SO1788"/>
    <property type="match status" value="1"/>
</dbReference>
<sequence length="663" mass="70308">MNALKSKYARWFATGALSLALAGCGGGDGNDGSDGSDGNAGGQPAMTISSMKVSFYEQSVQDGVASVRFLVTNQDDEAIVGLQRFRFYELQLAPQDATGIGNASEWQYLVNQEDCTVGASCAGTLEDKRNGVYVYTFGTNLTNAEATSSTFNPAFAQRIMIRLYPTPLPDGTAVPNTNAIVDFNVDGSAPSYSRKIVATESCNTCHGDVSTAHHGGAYNDVNMCASCHNTGRMRDPDHRFSMLIHEKHFTNTDGDIQPAFPGDTLMSCQTCHSNKGEQTPDWGNWSRVPTAETCGSCHTNIDFANGTGHSVQQDNSSCVACHTTEWTQEVHNEGITNKRAVIDSRGIQATLTANDDNTATIRITLQDGAGNPLDAQSELPKIKRLETATNVGPNFPAMGYSASASNPFGHIAQDFVSNNVLQDNITVDGNTLSFTTPALPFGTGDKDTAFSFIGLEMCSDANSVINCTADSATTSMKAALVFGTKSGAAPSHRHTDSVNYGACQQCHGDTFSLHKGYHAGFVLSEQIARDGVVGLDGCVACHTPDGTYANGANKGPFEMKLHVVHNQVGVITDCQQCHNSFNTGAFEKKGALATSAGQYTTPITAVCTSCHTLGSEGLHSQATLESYGAVINGDKAQADQAAQSETCFYCHKPTAANHTQVNM</sequence>
<dbReference type="InterPro" id="IPR054337">
    <property type="entry name" value="Mtrc-MtrF-like_dom_II/IV"/>
</dbReference>
<feature type="domain" description="Outer membrane cytochrome MtrC/MtrF-like" evidence="4">
    <location>
        <begin position="194"/>
        <end position="332"/>
    </location>
</feature>
<dbReference type="InterPro" id="IPR054334">
    <property type="entry name" value="MtrC-MtrF_dom_I"/>
</dbReference>
<evidence type="ECO:0000259" key="4">
    <source>
        <dbReference type="Pfam" id="PF22113"/>
    </source>
</evidence>
<gene>
    <name evidence="5" type="ORF">L9G74_03520</name>
</gene>
<accession>A0ABT2FGQ2</accession>
<proteinExistence type="predicted"/>
<evidence type="ECO:0000259" key="3">
    <source>
        <dbReference type="Pfam" id="PF22111"/>
    </source>
</evidence>
<protein>
    <submittedName>
        <fullName evidence="5">OmcA/MtrC family decaheme c-type cytochrome</fullName>
    </submittedName>
</protein>
<evidence type="ECO:0000256" key="1">
    <source>
        <dbReference type="ARBA" id="ARBA00022729"/>
    </source>
</evidence>
<dbReference type="SUPFAM" id="SSF48695">
    <property type="entry name" value="Multiheme cytochromes"/>
    <property type="match status" value="1"/>
</dbReference>
<dbReference type="Pfam" id="PF22111">
    <property type="entry name" value="MtrC-MtrF_N"/>
    <property type="match status" value="1"/>
</dbReference>
<reference evidence="5 6" key="1">
    <citation type="submission" date="2022-02" db="EMBL/GenBank/DDBJ databases">
        <authorList>
            <person name="Zhuang L."/>
        </authorList>
    </citation>
    <scope>NUCLEOTIDE SEQUENCE [LARGE SCALE GENOMIC DNA]</scope>
    <source>
        <strain evidence="5 6">C32</strain>
    </source>
</reference>
<dbReference type="Pfam" id="PF22113">
    <property type="entry name" value="Mtrc-MtrF_II-IV_dom"/>
    <property type="match status" value="2"/>
</dbReference>
<evidence type="ECO:0000313" key="5">
    <source>
        <dbReference type="EMBL" id="MCS4555498.1"/>
    </source>
</evidence>
<keyword evidence="1 2" id="KW-0732">Signal</keyword>
<dbReference type="PANTHER" id="PTHR35038:SF6">
    <property type="entry name" value="SURFACE LOCALIZED DECAHEME CYTOCHROME C LIPOPROTEIN"/>
    <property type="match status" value="1"/>
</dbReference>
<evidence type="ECO:0000313" key="6">
    <source>
        <dbReference type="Proteomes" id="UP001201549"/>
    </source>
</evidence>
<feature type="signal peptide" evidence="2">
    <location>
        <begin position="1"/>
        <end position="22"/>
    </location>
</feature>
<feature type="domain" description="Decaheme cytochrome c component MtrC/MtrF" evidence="3">
    <location>
        <begin position="61"/>
        <end position="186"/>
    </location>
</feature>
<dbReference type="Gene3D" id="3.90.10.10">
    <property type="entry name" value="Cytochrome C3"/>
    <property type="match status" value="1"/>
</dbReference>
<dbReference type="InterPro" id="IPR020014">
    <property type="entry name" value="Decahaem_cyt-c_OmcA/MtrC"/>
</dbReference>
<dbReference type="PROSITE" id="PS51257">
    <property type="entry name" value="PROKAR_LIPOPROTEIN"/>
    <property type="match status" value="1"/>
</dbReference>
<dbReference type="InterPro" id="IPR051829">
    <property type="entry name" value="Multiheme_Cytochr_ET"/>
</dbReference>
<dbReference type="Proteomes" id="UP001201549">
    <property type="component" value="Unassembled WGS sequence"/>
</dbReference>
<reference evidence="6" key="2">
    <citation type="submission" date="2023-07" db="EMBL/GenBank/DDBJ databases">
        <title>Shewanella mangrovi sp. nov., an acetaldehyde- degrading bacterium isolated from mangrove sediment.</title>
        <authorList>
            <person name="Liu Y."/>
        </authorList>
    </citation>
    <scope>NUCLEOTIDE SEQUENCE [LARGE SCALE GENOMIC DNA]</scope>
    <source>
        <strain evidence="6">C32</strain>
    </source>
</reference>
<dbReference type="InterPro" id="IPR036280">
    <property type="entry name" value="Multihaem_cyt_sf"/>
</dbReference>
<dbReference type="Gene3D" id="1.10.720.180">
    <property type="match status" value="1"/>
</dbReference>
<dbReference type="PANTHER" id="PTHR35038">
    <property type="entry name" value="DISSIMILATORY SULFITE REDUCTASE SIRA"/>
    <property type="match status" value="1"/>
</dbReference>
<comment type="caution">
    <text evidence="5">The sequence shown here is derived from an EMBL/GenBank/DDBJ whole genome shotgun (WGS) entry which is preliminary data.</text>
</comment>
<keyword evidence="6" id="KW-1185">Reference proteome</keyword>
<evidence type="ECO:0000256" key="2">
    <source>
        <dbReference type="SAM" id="SignalP"/>
    </source>
</evidence>